<comment type="subcellular location">
    <subcellularLocation>
        <location evidence="1">Cell membrane</location>
        <topology evidence="1">Multi-pass membrane protein</topology>
    </subcellularLocation>
</comment>
<name>A0AAU4K0N0_9NOCA</name>
<keyword evidence="4" id="KW-1185">Reference proteome</keyword>
<dbReference type="Proteomes" id="UP001432128">
    <property type="component" value="Chromosome"/>
</dbReference>
<gene>
    <name evidence="3" type="ORF">OG579_17825</name>
</gene>
<dbReference type="GO" id="GO:0005886">
    <property type="term" value="C:plasma membrane"/>
    <property type="evidence" value="ECO:0007669"/>
    <property type="project" value="UniProtKB-SubCell"/>
</dbReference>
<evidence type="ECO:0000313" key="4">
    <source>
        <dbReference type="Proteomes" id="UP001432128"/>
    </source>
</evidence>
<comment type="similarity">
    <text evidence="1">Belongs to the drug/metabolite transporter (DMT) superfamily. Small multidrug resistance (SMR) (TC 2.A.7.1) family.</text>
</comment>
<evidence type="ECO:0000256" key="2">
    <source>
        <dbReference type="SAM" id="Phobius"/>
    </source>
</evidence>
<accession>A0AAU4K0N0</accession>
<protein>
    <submittedName>
        <fullName evidence="3">SMR family transporter</fullName>
    </submittedName>
</protein>
<keyword evidence="2" id="KW-0472">Membrane</keyword>
<dbReference type="Gene3D" id="1.10.3730.20">
    <property type="match status" value="1"/>
</dbReference>
<keyword evidence="1 2" id="KW-0812">Transmembrane</keyword>
<sequence length="65" mass="6495">MTPAAALLLCGAIGYALWSAAGTTLVAIAGAVFFRERLGLVALVGIAFIVVGVILVNLGTAHIDA</sequence>
<dbReference type="SUPFAM" id="SSF103481">
    <property type="entry name" value="Multidrug resistance efflux transporter EmrE"/>
    <property type="match status" value="1"/>
</dbReference>
<organism evidence="3 4">
    <name type="scientific">Williamsia herbipolensis</name>
    <dbReference type="NCBI Taxonomy" id="1603258"/>
    <lineage>
        <taxon>Bacteria</taxon>
        <taxon>Bacillati</taxon>
        <taxon>Actinomycetota</taxon>
        <taxon>Actinomycetes</taxon>
        <taxon>Mycobacteriales</taxon>
        <taxon>Nocardiaceae</taxon>
        <taxon>Williamsia</taxon>
    </lineage>
</organism>
<keyword evidence="2" id="KW-1133">Transmembrane helix</keyword>
<feature type="transmembrane region" description="Helical" evidence="2">
    <location>
        <begin position="6"/>
        <end position="33"/>
    </location>
</feature>
<dbReference type="InterPro" id="IPR045324">
    <property type="entry name" value="Small_multidrug_res"/>
</dbReference>
<dbReference type="AlphaFoldDB" id="A0AAU4K0N0"/>
<evidence type="ECO:0000256" key="1">
    <source>
        <dbReference type="RuleBase" id="RU003942"/>
    </source>
</evidence>
<dbReference type="InterPro" id="IPR037185">
    <property type="entry name" value="EmrE-like"/>
</dbReference>
<dbReference type="GO" id="GO:0022857">
    <property type="term" value="F:transmembrane transporter activity"/>
    <property type="evidence" value="ECO:0007669"/>
    <property type="project" value="InterPro"/>
</dbReference>
<evidence type="ECO:0000313" key="3">
    <source>
        <dbReference type="EMBL" id="WUM19542.1"/>
    </source>
</evidence>
<proteinExistence type="inferred from homology"/>
<reference evidence="3 4" key="1">
    <citation type="submission" date="2022-10" db="EMBL/GenBank/DDBJ databases">
        <title>The complete genomes of actinobacterial strains from the NBC collection.</title>
        <authorList>
            <person name="Joergensen T.S."/>
            <person name="Alvarez Arevalo M."/>
            <person name="Sterndorff E.B."/>
            <person name="Faurdal D."/>
            <person name="Vuksanovic O."/>
            <person name="Mourched A.-S."/>
            <person name="Charusanti P."/>
            <person name="Shaw S."/>
            <person name="Blin K."/>
            <person name="Weber T."/>
        </authorList>
    </citation>
    <scope>NUCLEOTIDE SEQUENCE [LARGE SCALE GENOMIC DNA]</scope>
    <source>
        <strain evidence="3 4">NBC_00319</strain>
    </source>
</reference>
<dbReference type="EMBL" id="CP108021">
    <property type="protein sequence ID" value="WUM19542.1"/>
    <property type="molecule type" value="Genomic_DNA"/>
</dbReference>
<dbReference type="KEGG" id="whr:OG579_17825"/>
<feature type="transmembrane region" description="Helical" evidence="2">
    <location>
        <begin position="40"/>
        <end position="63"/>
    </location>
</feature>
<dbReference type="Pfam" id="PF00893">
    <property type="entry name" value="Multi_Drug_Res"/>
    <property type="match status" value="1"/>
</dbReference>
<dbReference type="RefSeq" id="WP_328857032.1">
    <property type="nucleotide sequence ID" value="NZ_CP108021.1"/>
</dbReference>